<evidence type="ECO:0000256" key="5">
    <source>
        <dbReference type="SAM" id="MobiDB-lite"/>
    </source>
</evidence>
<evidence type="ECO:0000256" key="3">
    <source>
        <dbReference type="ARBA" id="ARBA00022643"/>
    </source>
</evidence>
<comment type="cofactor">
    <cofactor evidence="1">
        <name>FMN</name>
        <dbReference type="ChEBI" id="CHEBI:58210"/>
    </cofactor>
</comment>
<feature type="region of interest" description="Disordered" evidence="5">
    <location>
        <begin position="195"/>
        <end position="219"/>
    </location>
</feature>
<dbReference type="GO" id="GO:0010181">
    <property type="term" value="F:FMN binding"/>
    <property type="evidence" value="ECO:0007669"/>
    <property type="project" value="InterPro"/>
</dbReference>
<evidence type="ECO:0000256" key="1">
    <source>
        <dbReference type="ARBA" id="ARBA00001917"/>
    </source>
</evidence>
<keyword evidence="3" id="KW-0288">FMN</keyword>
<feature type="compositionally biased region" description="Polar residues" evidence="5">
    <location>
        <begin position="200"/>
        <end position="209"/>
    </location>
</feature>
<accession>A0A5N7CL45</accession>
<sequence>MPAPAAATECEQSTGQKNCKIVQEVVGPRQAHRNHQIPYPTWDYGQGVPDNGASLAHDHYEIDPYAPDRTDPPMFIVGFSSRPGRVKDTYRNLKEKGKCVINTVSEEMIEAVNAAATDAPHGVSEWDVSGLHEAPSMTVEPSRVKESVFNIEGKVIDIKEFATRFWVREGAANEDFSHIDIEKLRPSVSTFERPRRKWSNEVSKSTLSSRLHGEKEGEN</sequence>
<protein>
    <recommendedName>
        <fullName evidence="6">Flavin reductase like domain-containing protein</fullName>
    </recommendedName>
</protein>
<gene>
    <name evidence="7" type="ORF">BDV23DRAFT_169293</name>
</gene>
<dbReference type="PANTHER" id="PTHR33798:SF5">
    <property type="entry name" value="FLAVIN REDUCTASE LIKE DOMAIN-CONTAINING PROTEIN"/>
    <property type="match status" value="1"/>
</dbReference>
<evidence type="ECO:0000256" key="2">
    <source>
        <dbReference type="ARBA" id="ARBA00022630"/>
    </source>
</evidence>
<dbReference type="Proteomes" id="UP000326877">
    <property type="component" value="Unassembled WGS sequence"/>
</dbReference>
<dbReference type="InterPro" id="IPR012349">
    <property type="entry name" value="Split_barrel_FMN-bd"/>
</dbReference>
<feature type="domain" description="Flavin reductase like" evidence="6">
    <location>
        <begin position="70"/>
        <end position="162"/>
    </location>
</feature>
<organism evidence="7">
    <name type="scientific">Petromyces alliaceus</name>
    <name type="common">Aspergillus alliaceus</name>
    <dbReference type="NCBI Taxonomy" id="209559"/>
    <lineage>
        <taxon>Eukaryota</taxon>
        <taxon>Fungi</taxon>
        <taxon>Dikarya</taxon>
        <taxon>Ascomycota</taxon>
        <taxon>Pezizomycotina</taxon>
        <taxon>Eurotiomycetes</taxon>
        <taxon>Eurotiomycetidae</taxon>
        <taxon>Eurotiales</taxon>
        <taxon>Aspergillaceae</taxon>
        <taxon>Aspergillus</taxon>
        <taxon>Aspergillus subgen. Circumdati</taxon>
    </lineage>
</organism>
<comment type="similarity">
    <text evidence="4">Belongs to the flavoredoxin family.</text>
</comment>
<evidence type="ECO:0000313" key="7">
    <source>
        <dbReference type="EMBL" id="KAE8394926.1"/>
    </source>
</evidence>
<dbReference type="PANTHER" id="PTHR33798">
    <property type="entry name" value="FLAVOPROTEIN OXYGENASE"/>
    <property type="match status" value="1"/>
</dbReference>
<reference evidence="7" key="1">
    <citation type="submission" date="2019-04" db="EMBL/GenBank/DDBJ databases">
        <title>Friends and foes A comparative genomics studyof 23 Aspergillus species from section Flavi.</title>
        <authorList>
            <consortium name="DOE Joint Genome Institute"/>
            <person name="Kjaerbolling I."/>
            <person name="Vesth T."/>
            <person name="Frisvad J.C."/>
            <person name="Nybo J.L."/>
            <person name="Theobald S."/>
            <person name="Kildgaard S."/>
            <person name="Isbrandt T."/>
            <person name="Kuo A."/>
            <person name="Sato A."/>
            <person name="Lyhne E.K."/>
            <person name="Kogle M.E."/>
            <person name="Wiebenga A."/>
            <person name="Kun R.S."/>
            <person name="Lubbers R.J."/>
            <person name="Makela M.R."/>
            <person name="Barry K."/>
            <person name="Chovatia M."/>
            <person name="Clum A."/>
            <person name="Daum C."/>
            <person name="Haridas S."/>
            <person name="He G."/>
            <person name="LaButti K."/>
            <person name="Lipzen A."/>
            <person name="Mondo S."/>
            <person name="Riley R."/>
            <person name="Salamov A."/>
            <person name="Simmons B.A."/>
            <person name="Magnuson J.K."/>
            <person name="Henrissat B."/>
            <person name="Mortensen U.H."/>
            <person name="Larsen T.O."/>
            <person name="Devries R.P."/>
            <person name="Grigoriev I.V."/>
            <person name="Machida M."/>
            <person name="Baker S.E."/>
            <person name="Andersen M.R."/>
        </authorList>
    </citation>
    <scope>NUCLEOTIDE SEQUENCE [LARGE SCALE GENOMIC DNA]</scope>
    <source>
        <strain evidence="7">IBT 14317</strain>
    </source>
</reference>
<dbReference type="EMBL" id="ML735221">
    <property type="protein sequence ID" value="KAE8394926.1"/>
    <property type="molecule type" value="Genomic_DNA"/>
</dbReference>
<dbReference type="OrthoDB" id="10250990at2759"/>
<dbReference type="SUPFAM" id="SSF50475">
    <property type="entry name" value="FMN-binding split barrel"/>
    <property type="match status" value="1"/>
</dbReference>
<evidence type="ECO:0000256" key="4">
    <source>
        <dbReference type="ARBA" id="ARBA00038054"/>
    </source>
</evidence>
<dbReference type="InterPro" id="IPR002563">
    <property type="entry name" value="Flavin_Rdtase-like_dom"/>
</dbReference>
<proteinExistence type="inferred from homology"/>
<dbReference type="Pfam" id="PF01613">
    <property type="entry name" value="Flavin_Reduct"/>
    <property type="match status" value="1"/>
</dbReference>
<name>A0A5N7CL45_PETAA</name>
<keyword evidence="2" id="KW-0285">Flavoprotein</keyword>
<dbReference type="Gene3D" id="2.30.110.10">
    <property type="entry name" value="Electron Transport, Fmn-binding Protein, Chain A"/>
    <property type="match status" value="1"/>
</dbReference>
<dbReference type="AlphaFoldDB" id="A0A5N7CL45"/>
<evidence type="ECO:0000259" key="6">
    <source>
        <dbReference type="Pfam" id="PF01613"/>
    </source>
</evidence>